<dbReference type="AlphaFoldDB" id="A0A645BC43"/>
<name>A0A645BC43_9ZZZZ</name>
<evidence type="ECO:0000313" key="1">
    <source>
        <dbReference type="EMBL" id="MPM63049.1"/>
    </source>
</evidence>
<proteinExistence type="predicted"/>
<sequence>MHGLARLANLMVGGQPAGVNRGAGTAHNAAKLRSQLFRQLDASLDVLADAAANGHDEVRADQIHQLLRRLHDLHNLGFHVRLGKLERGLHNLAGIRLGLIEGSRLHHAGPHRRHGGTETGADNGCHQMSAERRTGHLQVAGHVVLLAQHHGGAHAIDLLGGQSGGLTQEVLVVVHLHVQVRAVRAQAGVQTRGAAGAEVTADVGRAEQHDLRLVLLDHLADGGGVAVGGVVLQQGMVTDIDLVRAVAAQLLRQALHAVAQKQAAQLNAQLVRQSPALGNQLEIGGHQLALALLAEHPYILESSDIRVVKRHVQLPLSQMMCLADRIPTSFSQASLSAPSSIMPAPFSGGVKEVRMLVGEPFRPMVLGSIRASSFSVS</sequence>
<organism evidence="1">
    <name type="scientific">bioreactor metagenome</name>
    <dbReference type="NCBI Taxonomy" id="1076179"/>
    <lineage>
        <taxon>unclassified sequences</taxon>
        <taxon>metagenomes</taxon>
        <taxon>ecological metagenomes</taxon>
    </lineage>
</organism>
<comment type="caution">
    <text evidence="1">The sequence shown here is derived from an EMBL/GenBank/DDBJ whole genome shotgun (WGS) entry which is preliminary data.</text>
</comment>
<dbReference type="EMBL" id="VSSQ01019188">
    <property type="protein sequence ID" value="MPM63049.1"/>
    <property type="molecule type" value="Genomic_DNA"/>
</dbReference>
<protein>
    <submittedName>
        <fullName evidence="1">Uncharacterized protein</fullName>
    </submittedName>
</protein>
<gene>
    <name evidence="1" type="ORF">SDC9_109927</name>
</gene>
<accession>A0A645BC43</accession>
<reference evidence="1" key="1">
    <citation type="submission" date="2019-08" db="EMBL/GenBank/DDBJ databases">
        <authorList>
            <person name="Kucharzyk K."/>
            <person name="Murdoch R.W."/>
            <person name="Higgins S."/>
            <person name="Loffler F."/>
        </authorList>
    </citation>
    <scope>NUCLEOTIDE SEQUENCE</scope>
</reference>